<dbReference type="NCBIfam" id="TIGR00104">
    <property type="entry name" value="tRNA_TsaA"/>
    <property type="match status" value="1"/>
</dbReference>
<comment type="caution">
    <text evidence="13">The sequence shown here is derived from an EMBL/GenBank/DDBJ whole genome shotgun (WGS) entry which is preliminary data.</text>
</comment>
<accession>A0A432Y022</accession>
<evidence type="ECO:0000259" key="12">
    <source>
        <dbReference type="PROSITE" id="PS51668"/>
    </source>
</evidence>
<proteinExistence type="inferred from homology"/>
<keyword evidence="3 13" id="KW-0808">Transferase</keyword>
<gene>
    <name evidence="13" type="primary">tsaA</name>
    <name evidence="13" type="ORF">CWI69_02400</name>
</gene>
<keyword evidence="5" id="KW-0819">tRNA processing</keyword>
<evidence type="ECO:0000256" key="9">
    <source>
        <dbReference type="ARBA" id="ARBA00068542"/>
    </source>
</evidence>
<keyword evidence="6" id="KW-0694">RNA-binding</keyword>
<evidence type="ECO:0000256" key="4">
    <source>
        <dbReference type="ARBA" id="ARBA00022691"/>
    </source>
</evidence>
<feature type="domain" description="TsaA-like" evidence="12">
    <location>
        <begin position="5"/>
        <end position="146"/>
    </location>
</feature>
<protein>
    <recommendedName>
        <fullName evidence="9">tRNA (adenine(37)-N6)-methyltransferase</fullName>
    </recommendedName>
    <alternativeName>
        <fullName evidence="11">tRNA (m6t6A37) methyltransferase</fullName>
    </alternativeName>
    <alternativeName>
        <fullName evidence="10">tRNA methyltransferase O</fullName>
    </alternativeName>
</protein>
<name>A0A432Y022_9GAMM</name>
<dbReference type="PROSITE" id="PS51668">
    <property type="entry name" value="TSAA_2"/>
    <property type="match status" value="1"/>
</dbReference>
<evidence type="ECO:0000256" key="5">
    <source>
        <dbReference type="ARBA" id="ARBA00022694"/>
    </source>
</evidence>
<dbReference type="FunFam" id="2.40.30.70:FF:000001">
    <property type="entry name" value="tRNA (N6-threonylcarbamoyladenosine(37)-N6)-methyltransferase TrmO"/>
    <property type="match status" value="1"/>
</dbReference>
<sequence>MTYSLEPIGEIRSPYAEKFAVPRQPGLVTAATATIVLNGDYAVPETTRGLDRFSHIWVLFLFHQNLAQGWQPLVRPPRLGGNQKVGVFATRSTFRPNGIGMSVVKLLGIEQHHQQTFLHVEGGDWVQGTPVIDIKPYVPYADALPEAQASFAQHAPAAAMAVRFSSAAKRSIEQLADSYPQLEQLITQVLQQDPRPAYHQQKVTDKVYGVRLYDLNVQWQVENNENHVINISKAF</sequence>
<dbReference type="PANTHER" id="PTHR12818:SF0">
    <property type="entry name" value="TRNA (ADENINE(37)-N6)-METHYLTRANSFERASE"/>
    <property type="match status" value="1"/>
</dbReference>
<keyword evidence="4" id="KW-0949">S-adenosyl-L-methionine</keyword>
<dbReference type="GO" id="GO:0008033">
    <property type="term" value="P:tRNA processing"/>
    <property type="evidence" value="ECO:0007669"/>
    <property type="project" value="UniProtKB-KW"/>
</dbReference>
<evidence type="ECO:0000256" key="1">
    <source>
        <dbReference type="ARBA" id="ARBA00011738"/>
    </source>
</evidence>
<dbReference type="InterPro" id="IPR040372">
    <property type="entry name" value="YaeB-like"/>
</dbReference>
<reference evidence="14" key="1">
    <citation type="journal article" date="2018" name="Front. Microbiol.">
        <title>Genome-Based Analysis Reveals the Taxonomy and Diversity of the Family Idiomarinaceae.</title>
        <authorList>
            <person name="Liu Y."/>
            <person name="Lai Q."/>
            <person name="Shao Z."/>
        </authorList>
    </citation>
    <scope>NUCLEOTIDE SEQUENCE [LARGE SCALE GENOMIC DNA]</scope>
    <source>
        <strain evidence="14">BH195</strain>
    </source>
</reference>
<dbReference type="Gene3D" id="2.40.30.70">
    <property type="entry name" value="YaeB-like"/>
    <property type="match status" value="1"/>
</dbReference>
<dbReference type="EMBL" id="PIPW01000001">
    <property type="protein sequence ID" value="RUO54288.1"/>
    <property type="molecule type" value="Genomic_DNA"/>
</dbReference>
<comment type="similarity">
    <text evidence="7">Belongs to the tRNA methyltransferase O family.</text>
</comment>
<dbReference type="Proteomes" id="UP000287198">
    <property type="component" value="Unassembled WGS sequence"/>
</dbReference>
<evidence type="ECO:0000256" key="6">
    <source>
        <dbReference type="ARBA" id="ARBA00022884"/>
    </source>
</evidence>
<dbReference type="AlphaFoldDB" id="A0A432Y022"/>
<dbReference type="InterPro" id="IPR036414">
    <property type="entry name" value="YaeB_N_sf"/>
</dbReference>
<keyword evidence="14" id="KW-1185">Reference proteome</keyword>
<evidence type="ECO:0000256" key="3">
    <source>
        <dbReference type="ARBA" id="ARBA00022679"/>
    </source>
</evidence>
<dbReference type="InterPro" id="IPR036413">
    <property type="entry name" value="YaeB-like_sf"/>
</dbReference>
<dbReference type="Pfam" id="PF18389">
    <property type="entry name" value="TrmO_C"/>
    <property type="match status" value="1"/>
</dbReference>
<dbReference type="PROSITE" id="PS01318">
    <property type="entry name" value="TSAA_1"/>
    <property type="match status" value="1"/>
</dbReference>
<dbReference type="InterPro" id="IPR023370">
    <property type="entry name" value="TrmO-like_N"/>
</dbReference>
<comment type="subunit">
    <text evidence="1">Homodimer.</text>
</comment>
<evidence type="ECO:0000313" key="13">
    <source>
        <dbReference type="EMBL" id="RUO54288.1"/>
    </source>
</evidence>
<organism evidence="13 14">
    <name type="scientific">Pseudidiomarina halophila</name>
    <dbReference type="NCBI Taxonomy" id="1449799"/>
    <lineage>
        <taxon>Bacteria</taxon>
        <taxon>Pseudomonadati</taxon>
        <taxon>Pseudomonadota</taxon>
        <taxon>Gammaproteobacteria</taxon>
        <taxon>Alteromonadales</taxon>
        <taxon>Idiomarinaceae</taxon>
        <taxon>Pseudidiomarina</taxon>
    </lineage>
</organism>
<evidence type="ECO:0000256" key="11">
    <source>
        <dbReference type="ARBA" id="ARBA00082878"/>
    </source>
</evidence>
<dbReference type="PANTHER" id="PTHR12818">
    <property type="entry name" value="TRNA (ADENINE(37)-N6)-METHYLTRANSFERASE"/>
    <property type="match status" value="1"/>
</dbReference>
<comment type="catalytic activity">
    <reaction evidence="8">
        <text>N(6)-L-threonylcarbamoyladenosine(37) in tRNA + S-adenosyl-L-methionine = N(6)-methyl,N(6)-L-threonylcarbamoyladenosine(37) in tRNA + S-adenosyl-L-homocysteine + H(+)</text>
        <dbReference type="Rhea" id="RHEA:70027"/>
        <dbReference type="Rhea" id="RHEA-COMP:10163"/>
        <dbReference type="Rhea" id="RHEA-COMP:17808"/>
        <dbReference type="ChEBI" id="CHEBI:15378"/>
        <dbReference type="ChEBI" id="CHEBI:57856"/>
        <dbReference type="ChEBI" id="CHEBI:59789"/>
        <dbReference type="ChEBI" id="CHEBI:74418"/>
        <dbReference type="ChEBI" id="CHEBI:188470"/>
    </reaction>
    <physiologicalReaction direction="left-to-right" evidence="8">
        <dbReference type="Rhea" id="RHEA:70028"/>
    </physiologicalReaction>
</comment>
<evidence type="ECO:0000256" key="2">
    <source>
        <dbReference type="ARBA" id="ARBA00022603"/>
    </source>
</evidence>
<evidence type="ECO:0000256" key="8">
    <source>
        <dbReference type="ARBA" id="ARBA00051117"/>
    </source>
</evidence>
<dbReference type="Gene3D" id="3.30.2310.10">
    <property type="entry name" value="YaeB-like"/>
    <property type="match status" value="1"/>
</dbReference>
<dbReference type="Pfam" id="PF01980">
    <property type="entry name" value="TrmO_N"/>
    <property type="match status" value="1"/>
</dbReference>
<dbReference type="GO" id="GO:0032259">
    <property type="term" value="P:methylation"/>
    <property type="evidence" value="ECO:0007669"/>
    <property type="project" value="UniProtKB-KW"/>
</dbReference>
<evidence type="ECO:0000256" key="7">
    <source>
        <dbReference type="ARBA" id="ARBA00033753"/>
    </source>
</evidence>
<evidence type="ECO:0000313" key="14">
    <source>
        <dbReference type="Proteomes" id="UP000287198"/>
    </source>
</evidence>
<evidence type="ECO:0000256" key="10">
    <source>
        <dbReference type="ARBA" id="ARBA00079732"/>
    </source>
</evidence>
<dbReference type="OrthoDB" id="9804309at2"/>
<keyword evidence="2 13" id="KW-0489">Methyltransferase</keyword>
<dbReference type="SUPFAM" id="SSF118196">
    <property type="entry name" value="YaeB-like"/>
    <property type="match status" value="1"/>
</dbReference>
<dbReference type="GO" id="GO:0003723">
    <property type="term" value="F:RNA binding"/>
    <property type="evidence" value="ECO:0007669"/>
    <property type="project" value="UniProtKB-KW"/>
</dbReference>
<dbReference type="InterPro" id="IPR023368">
    <property type="entry name" value="UPF0066_cons_site"/>
</dbReference>
<dbReference type="InterPro" id="IPR041369">
    <property type="entry name" value="TrmO_C"/>
</dbReference>
<dbReference type="RefSeq" id="WP_126761541.1">
    <property type="nucleotide sequence ID" value="NZ_JBHLTZ010000004.1"/>
</dbReference>
<dbReference type="GO" id="GO:0089715">
    <property type="term" value="F:tRNA (L-threonylcarbamoyladenosine(37)-C2) methyltransferase activity"/>
    <property type="evidence" value="ECO:0007669"/>
    <property type="project" value="TreeGrafter"/>
</dbReference>
<dbReference type="CDD" id="cd09281">
    <property type="entry name" value="UPF0066"/>
    <property type="match status" value="1"/>
</dbReference>
<dbReference type="FunFam" id="3.30.2310.10:FF:000001">
    <property type="entry name" value="tRNA (N6-threonylcarbamoyladenosine(37)-N6)-methyltransferase TrmO"/>
    <property type="match status" value="1"/>
</dbReference>